<evidence type="ECO:0000259" key="11">
    <source>
        <dbReference type="SMART" id="SM01002"/>
    </source>
</evidence>
<feature type="binding site" evidence="10">
    <location>
        <position position="131"/>
    </location>
    <ligand>
        <name>NAD(+)</name>
        <dbReference type="ChEBI" id="CHEBI:57540"/>
    </ligand>
</feature>
<dbReference type="InterPro" id="IPR007698">
    <property type="entry name" value="AlaDH/PNT_NAD(H)-bd"/>
</dbReference>
<evidence type="ECO:0000259" key="12">
    <source>
        <dbReference type="SMART" id="SM01003"/>
    </source>
</evidence>
<keyword evidence="10" id="KW-0547">Nucleotide-binding</keyword>
<dbReference type="Pfam" id="PF01262">
    <property type="entry name" value="AlaDh_PNT_C"/>
    <property type="match status" value="1"/>
</dbReference>
<comment type="similarity">
    <text evidence="2 7">Belongs to the AlaDH/PNT family.</text>
</comment>
<feature type="binding site" evidence="10">
    <location>
        <begin position="297"/>
        <end position="300"/>
    </location>
    <ligand>
        <name>NAD(+)</name>
        <dbReference type="ChEBI" id="CHEBI:57540"/>
    </ligand>
</feature>
<keyword evidence="3 7" id="KW-0560">Oxidoreductase</keyword>
<evidence type="ECO:0000256" key="6">
    <source>
        <dbReference type="ARBA" id="ARBA00056662"/>
    </source>
</evidence>
<dbReference type="Pfam" id="PF05222">
    <property type="entry name" value="AlaDh_PNT_N"/>
    <property type="match status" value="1"/>
</dbReference>
<feature type="domain" description="Alanine dehydrogenase/pyridine nucleotide transhydrogenase N-terminal" evidence="12">
    <location>
        <begin position="4"/>
        <end position="134"/>
    </location>
</feature>
<dbReference type="InterPro" id="IPR008141">
    <property type="entry name" value="Ala_DH"/>
</dbReference>
<dbReference type="NCBIfam" id="TIGR00518">
    <property type="entry name" value="alaDH"/>
    <property type="match status" value="1"/>
</dbReference>
<name>A0A7U3YD22_GEOS0</name>
<protein>
    <recommendedName>
        <fullName evidence="7">Alanine dehydrogenase</fullName>
        <ecNumber evidence="7">1.4.1.1</ecNumber>
    </recommendedName>
</protein>
<proteinExistence type="inferred from homology"/>
<dbReference type="SMART" id="SM01003">
    <property type="entry name" value="AlaDh_PNT_N"/>
    <property type="match status" value="1"/>
</dbReference>
<dbReference type="SMART" id="SM01002">
    <property type="entry name" value="AlaDh_PNT_C"/>
    <property type="match status" value="1"/>
</dbReference>
<dbReference type="GO" id="GO:0000286">
    <property type="term" value="F:alanine dehydrogenase activity"/>
    <property type="evidence" value="ECO:0007669"/>
    <property type="project" value="UniProtKB-UniRule"/>
</dbReference>
<organism evidence="13">
    <name type="scientific">Geobacillus sp. (strain Y4.1MC1)</name>
    <dbReference type="NCBI Taxonomy" id="581103"/>
    <lineage>
        <taxon>Bacteria</taxon>
        <taxon>Bacillati</taxon>
        <taxon>Bacillota</taxon>
        <taxon>Bacilli</taxon>
        <taxon>Bacillales</taxon>
        <taxon>Anoxybacillaceae</taxon>
        <taxon>Geobacillus</taxon>
    </lineage>
</organism>
<dbReference type="InterPro" id="IPR036291">
    <property type="entry name" value="NAD(P)-bd_dom_sf"/>
</dbReference>
<evidence type="ECO:0000256" key="3">
    <source>
        <dbReference type="ARBA" id="ARBA00023002"/>
    </source>
</evidence>
<dbReference type="FunFam" id="3.40.50.720:FF:000433">
    <property type="entry name" value="Alanine dehydrogenase 1"/>
    <property type="match status" value="1"/>
</dbReference>
<evidence type="ECO:0000256" key="5">
    <source>
        <dbReference type="ARBA" id="ARBA00049277"/>
    </source>
</evidence>
<feature type="domain" description="Alanine dehydrogenase/pyridine nucleotide transhydrogenase NAD(H)-binding" evidence="11">
    <location>
        <begin position="146"/>
        <end position="296"/>
    </location>
</feature>
<feature type="binding site" evidence="10">
    <location>
        <position position="218"/>
    </location>
    <ligand>
        <name>NAD(+)</name>
        <dbReference type="ChEBI" id="CHEBI:57540"/>
    </ligand>
</feature>
<dbReference type="GO" id="GO:0000166">
    <property type="term" value="F:nucleotide binding"/>
    <property type="evidence" value="ECO:0007669"/>
    <property type="project" value="UniProtKB-KW"/>
</dbReference>
<gene>
    <name evidence="13" type="ORF">GY4MC1_0697</name>
</gene>
<comment type="function">
    <text evidence="6">May play a role in cell wall synthesis as L-alanine is an important constituent of the peptidoglycan layer.</text>
</comment>
<dbReference type="GO" id="GO:0042853">
    <property type="term" value="P:L-alanine catabolic process"/>
    <property type="evidence" value="ECO:0007669"/>
    <property type="project" value="InterPro"/>
</dbReference>
<evidence type="ECO:0000256" key="8">
    <source>
        <dbReference type="PIRSR" id="PIRSR000183-1"/>
    </source>
</evidence>
<sequence>MKIGVVKEIKKGEARVGMTPENVRKLVAEGHQVFVQKDAGLESGYTNDEYANAGASIVTQEEAWDVDMVVKVKEPLPEEYRYFKKDLIVWGFLHLAASKECVEAMRKAGTTAIAAETISENGVLTLLKPMSAIAGRRAVFMGAYYLEKQHQGQGILLSGIAGIPAGHVVILGGGNAGINACDMAIAIGCRVTILEINQAQIAYLKEKYKNAPVEVVESNTENLEKHIKEADLLISTILIPGAKPPKIVKEYMVQSMKPGSVIVDIAIDQGGTVETIDHYTTHDNPVFIKHGVLHYAVPNMPGATPRTATMALSNGNIEYLLAIANNGLENAMKHKPALASGVNIYKGTITYENLGKTLGLDYKPLKEMVKND</sequence>
<dbReference type="EC" id="1.4.1.1" evidence="7"/>
<accession>A0A7U3YD22</accession>
<feature type="active site" description="Proton donor/acceptor" evidence="8">
    <location>
        <position position="94"/>
    </location>
</feature>
<feature type="binding site" evidence="9">
    <location>
        <position position="73"/>
    </location>
    <ligand>
        <name>substrate</name>
    </ligand>
</feature>
<feature type="active site" description="Proton donor/acceptor" evidence="8">
    <location>
        <position position="268"/>
    </location>
</feature>
<dbReference type="SUPFAM" id="SSF51735">
    <property type="entry name" value="NAD(P)-binding Rossmann-fold domains"/>
    <property type="match status" value="1"/>
</dbReference>
<dbReference type="AlphaFoldDB" id="A0A7U3YD22"/>
<dbReference type="CDD" id="cd05305">
    <property type="entry name" value="L-AlaDH"/>
    <property type="match status" value="1"/>
</dbReference>
<reference evidence="13" key="1">
    <citation type="submission" date="2010-10" db="EMBL/GenBank/DDBJ databases">
        <title>Complete sequence of chromosome of Geobacillus sp. Y4.1MC1.</title>
        <authorList>
            <consortium name="US DOE Joint Genome Institute"/>
            <person name="Lucas S."/>
            <person name="Copeland A."/>
            <person name="Lapidus A."/>
            <person name="Cheng J.-F."/>
            <person name="Bruce D."/>
            <person name="Goodwin L."/>
            <person name="Pitluck S."/>
            <person name="Chertkov O."/>
            <person name="Zhang X."/>
            <person name="Detter J.C."/>
            <person name="Han C."/>
            <person name="Tapia R."/>
            <person name="Land M."/>
            <person name="Hauser L."/>
            <person name="Jeffries C."/>
            <person name="Kyrpides N."/>
            <person name="Ivanova N."/>
            <person name="Ovchinnikova G."/>
            <person name="Brumm P."/>
            <person name="Mead D."/>
            <person name="Woyke T."/>
        </authorList>
    </citation>
    <scope>NUCLEOTIDE SEQUENCE [LARGE SCALE GENOMIC DNA]</scope>
    <source>
        <strain evidence="13">Y4.1MC1</strain>
    </source>
</reference>
<dbReference type="InterPro" id="IPR007886">
    <property type="entry name" value="AlaDH/PNT_N"/>
</dbReference>
<evidence type="ECO:0000256" key="7">
    <source>
        <dbReference type="PIRNR" id="PIRNR000183"/>
    </source>
</evidence>
<evidence type="ECO:0000313" key="13">
    <source>
        <dbReference type="EMBL" id="ADP73516.1"/>
    </source>
</evidence>
<dbReference type="PANTHER" id="PTHR42795:SF1">
    <property type="entry name" value="ALANINE DEHYDROGENASE"/>
    <property type="match status" value="1"/>
</dbReference>
<evidence type="ECO:0000256" key="4">
    <source>
        <dbReference type="ARBA" id="ARBA00023027"/>
    </source>
</evidence>
<dbReference type="PANTHER" id="PTHR42795">
    <property type="entry name" value="ALANINE DEHYDROGENASE"/>
    <property type="match status" value="1"/>
</dbReference>
<evidence type="ECO:0000256" key="10">
    <source>
        <dbReference type="PIRSR" id="PIRSR000183-3"/>
    </source>
</evidence>
<dbReference type="PIRSF" id="PIRSF000183">
    <property type="entry name" value="Alanine_dh"/>
    <property type="match status" value="1"/>
</dbReference>
<dbReference type="GO" id="GO:0005886">
    <property type="term" value="C:plasma membrane"/>
    <property type="evidence" value="ECO:0007669"/>
    <property type="project" value="TreeGrafter"/>
</dbReference>
<comment type="catalytic activity">
    <reaction evidence="5 7">
        <text>L-alanine + NAD(+) + H2O = pyruvate + NH4(+) + NADH + H(+)</text>
        <dbReference type="Rhea" id="RHEA:18405"/>
        <dbReference type="ChEBI" id="CHEBI:15361"/>
        <dbReference type="ChEBI" id="CHEBI:15377"/>
        <dbReference type="ChEBI" id="CHEBI:15378"/>
        <dbReference type="ChEBI" id="CHEBI:28938"/>
        <dbReference type="ChEBI" id="CHEBI:57540"/>
        <dbReference type="ChEBI" id="CHEBI:57945"/>
        <dbReference type="ChEBI" id="CHEBI:57972"/>
        <dbReference type="EC" id="1.4.1.1"/>
    </reaction>
</comment>
<dbReference type="Gene3D" id="3.40.50.720">
    <property type="entry name" value="NAD(P)-binding Rossmann-like Domain"/>
    <property type="match status" value="2"/>
</dbReference>
<dbReference type="KEGG" id="gmc:GY4MC1_0697"/>
<feature type="binding site" evidence="10">
    <location>
        <begin position="237"/>
        <end position="238"/>
    </location>
    <ligand>
        <name>NAD(+)</name>
        <dbReference type="ChEBI" id="CHEBI:57540"/>
    </ligand>
</feature>
<feature type="binding site" evidence="10">
    <location>
        <begin position="265"/>
        <end position="268"/>
    </location>
    <ligand>
        <name>NAD(+)</name>
        <dbReference type="ChEBI" id="CHEBI:57540"/>
    </ligand>
</feature>
<evidence type="ECO:0000256" key="2">
    <source>
        <dbReference type="ARBA" id="ARBA00005689"/>
    </source>
</evidence>
<feature type="binding site" evidence="9">
    <location>
        <position position="15"/>
    </location>
    <ligand>
        <name>substrate</name>
    </ligand>
</feature>
<dbReference type="SUPFAM" id="SSF52283">
    <property type="entry name" value="Formate/glycerate dehydrogenase catalytic domain-like"/>
    <property type="match status" value="1"/>
</dbReference>
<evidence type="ECO:0000256" key="9">
    <source>
        <dbReference type="PIRSR" id="PIRSR000183-2"/>
    </source>
</evidence>
<comment type="pathway">
    <text evidence="1">Amino-acid degradation; L-alanine degradation via dehydrogenase pathway; NH(3) and pyruvate from L-alanine: step 1/1.</text>
</comment>
<keyword evidence="4 7" id="KW-0520">NAD</keyword>
<evidence type="ECO:0000256" key="1">
    <source>
        <dbReference type="ARBA" id="ARBA00005206"/>
    </source>
</evidence>
<dbReference type="EMBL" id="CP002293">
    <property type="protein sequence ID" value="ADP73516.1"/>
    <property type="molecule type" value="Genomic_DNA"/>
</dbReference>